<dbReference type="Pfam" id="PF12661">
    <property type="entry name" value="hEGF"/>
    <property type="match status" value="1"/>
</dbReference>
<dbReference type="InterPro" id="IPR002861">
    <property type="entry name" value="Reeler_dom"/>
</dbReference>
<feature type="domain" description="Reelin" evidence="8">
    <location>
        <begin position="9"/>
        <end position="199"/>
    </location>
</feature>
<feature type="disulfide bond" evidence="5">
    <location>
        <begin position="391"/>
        <end position="400"/>
    </location>
</feature>
<proteinExistence type="predicted"/>
<dbReference type="Pfam" id="PF00008">
    <property type="entry name" value="EGF"/>
    <property type="match status" value="3"/>
</dbReference>
<feature type="domain" description="EGF-like" evidence="7">
    <location>
        <begin position="289"/>
        <end position="325"/>
    </location>
</feature>
<evidence type="ECO:0000256" key="6">
    <source>
        <dbReference type="SAM" id="SignalP"/>
    </source>
</evidence>
<keyword evidence="4 5" id="KW-1015">Disulfide bond</keyword>
<feature type="domain" description="EGF-like" evidence="7">
    <location>
        <begin position="365"/>
        <end position="401"/>
    </location>
</feature>
<evidence type="ECO:0000256" key="4">
    <source>
        <dbReference type="ARBA" id="ARBA00023157"/>
    </source>
</evidence>
<evidence type="ECO:0000256" key="1">
    <source>
        <dbReference type="ARBA" id="ARBA00022536"/>
    </source>
</evidence>
<feature type="domain" description="EGF-like" evidence="7">
    <location>
        <begin position="326"/>
        <end position="363"/>
    </location>
</feature>
<evidence type="ECO:0000259" key="8">
    <source>
        <dbReference type="PROSITE" id="PS51019"/>
    </source>
</evidence>
<dbReference type="Proteomes" id="UP001152320">
    <property type="component" value="Chromosome 10"/>
</dbReference>
<dbReference type="InterPro" id="IPR013032">
    <property type="entry name" value="EGF-like_CS"/>
</dbReference>
<evidence type="ECO:0000259" key="7">
    <source>
        <dbReference type="PROSITE" id="PS50026"/>
    </source>
</evidence>
<dbReference type="PROSITE" id="PS50026">
    <property type="entry name" value="EGF_3"/>
    <property type="match status" value="4"/>
</dbReference>
<reference evidence="9" key="1">
    <citation type="submission" date="2021-10" db="EMBL/GenBank/DDBJ databases">
        <title>Tropical sea cucumber genome reveals ecological adaptation and Cuvierian tubules defense mechanism.</title>
        <authorList>
            <person name="Chen T."/>
        </authorList>
    </citation>
    <scope>NUCLEOTIDE SEQUENCE</scope>
    <source>
        <strain evidence="9">Nanhai2018</strain>
        <tissue evidence="9">Muscle</tissue>
    </source>
</reference>
<dbReference type="PROSITE" id="PS01186">
    <property type="entry name" value="EGF_2"/>
    <property type="match status" value="3"/>
</dbReference>
<dbReference type="FunFam" id="2.10.25.10:FF:000095">
    <property type="entry name" value="Notch, isoform B"/>
    <property type="match status" value="2"/>
</dbReference>
<name>A0A9Q1BWU0_HOLLE</name>
<feature type="disulfide bond" evidence="5">
    <location>
        <begin position="278"/>
        <end position="287"/>
    </location>
</feature>
<dbReference type="GO" id="GO:0045197">
    <property type="term" value="P:establishment or maintenance of epithelial cell apical/basal polarity"/>
    <property type="evidence" value="ECO:0007669"/>
    <property type="project" value="TreeGrafter"/>
</dbReference>
<gene>
    <name evidence="9" type="ORF">HOLleu_21117</name>
</gene>
<keyword evidence="3" id="KW-0677">Repeat</keyword>
<evidence type="ECO:0000256" key="3">
    <source>
        <dbReference type="ARBA" id="ARBA00022737"/>
    </source>
</evidence>
<organism evidence="9 10">
    <name type="scientific">Holothuria leucospilota</name>
    <name type="common">Black long sea cucumber</name>
    <name type="synonym">Mertensiothuria leucospilota</name>
    <dbReference type="NCBI Taxonomy" id="206669"/>
    <lineage>
        <taxon>Eukaryota</taxon>
        <taxon>Metazoa</taxon>
        <taxon>Echinodermata</taxon>
        <taxon>Eleutherozoa</taxon>
        <taxon>Echinozoa</taxon>
        <taxon>Holothuroidea</taxon>
        <taxon>Aspidochirotacea</taxon>
        <taxon>Aspidochirotida</taxon>
        <taxon>Holothuriidae</taxon>
        <taxon>Holothuria</taxon>
    </lineage>
</organism>
<protein>
    <submittedName>
        <fullName evidence="9">Adhesive plaque matrix protein 2</fullName>
    </submittedName>
</protein>
<dbReference type="Gene3D" id="2.60.40.4060">
    <property type="entry name" value="Reeler domain"/>
    <property type="match status" value="1"/>
</dbReference>
<dbReference type="GO" id="GO:0005509">
    <property type="term" value="F:calcium ion binding"/>
    <property type="evidence" value="ECO:0007669"/>
    <property type="project" value="InterPro"/>
</dbReference>
<feature type="chain" id="PRO_5040406556" evidence="6">
    <location>
        <begin position="22"/>
        <end position="437"/>
    </location>
</feature>
<comment type="caution">
    <text evidence="9">The sequence shown here is derived from an EMBL/GenBank/DDBJ whole genome shotgun (WGS) entry which is preliminary data.</text>
</comment>
<keyword evidence="10" id="KW-1185">Reference proteome</keyword>
<evidence type="ECO:0000256" key="2">
    <source>
        <dbReference type="ARBA" id="ARBA00022729"/>
    </source>
</evidence>
<dbReference type="CDD" id="cd08544">
    <property type="entry name" value="Reeler"/>
    <property type="match status" value="1"/>
</dbReference>
<dbReference type="Pfam" id="PF02014">
    <property type="entry name" value="Reeler"/>
    <property type="match status" value="1"/>
</dbReference>
<dbReference type="PROSITE" id="PS51019">
    <property type="entry name" value="REELIN"/>
    <property type="match status" value="1"/>
</dbReference>
<dbReference type="CDD" id="cd00054">
    <property type="entry name" value="EGF_CA"/>
    <property type="match status" value="3"/>
</dbReference>
<sequence length="437" mass="44715">MDLHFIVAFVLAITIFNSAQGQFTNGANVAECDSLVPAGVTPSSGETPFLVASTAQTYTPGGPPITVFVASNTTRVVTARGLVVQARRSASVADNTPVGTFGLPSNGLYRLLTCGSSTGGTITNIDSTDKPLVQIFTWNPPAENYGTVRFVVSLAETNDQFWAQVTSANLSSSAGPLGPLSTEVCPIPVLTLNVGTWTPPNCVRDSTDVSQTSCSPPSGSTFPPGLTTITCICSDRGETASCQINLIIDSDPCSPNPCENGGTCFVVPSVQSGFVCNCPPGFPQPTCGLQNACNPNPCQNGGTCLPTQSGFVCECLAGFIQPTCSVDDPCFPNPCANGGTCFGLPSAPSGFVCNCLPGFNQPTCGANACNPNPCQNGGICSLTQSGFACQCPPGFPQPTCSDGNPCAGNPCLGNECRVSSISIAGYTCHSTTGSPCN</sequence>
<accession>A0A9Q1BWU0</accession>
<dbReference type="InterPro" id="IPR001881">
    <property type="entry name" value="EGF-like_Ca-bd_dom"/>
</dbReference>
<evidence type="ECO:0000313" key="10">
    <source>
        <dbReference type="Proteomes" id="UP001152320"/>
    </source>
</evidence>
<dbReference type="SMART" id="SM00181">
    <property type="entry name" value="EGF"/>
    <property type="match status" value="4"/>
</dbReference>
<evidence type="ECO:0000313" key="9">
    <source>
        <dbReference type="EMBL" id="KAJ8034331.1"/>
    </source>
</evidence>
<dbReference type="OrthoDB" id="430340at2759"/>
<keyword evidence="2 6" id="KW-0732">Signal</keyword>
<dbReference type="GO" id="GO:0005886">
    <property type="term" value="C:plasma membrane"/>
    <property type="evidence" value="ECO:0007669"/>
    <property type="project" value="TreeGrafter"/>
</dbReference>
<evidence type="ECO:0000256" key="5">
    <source>
        <dbReference type="PROSITE-ProRule" id="PRU00076"/>
    </source>
</evidence>
<feature type="domain" description="EGF-like" evidence="7">
    <location>
        <begin position="249"/>
        <end position="288"/>
    </location>
</feature>
<dbReference type="SMART" id="SM00179">
    <property type="entry name" value="EGF_CA"/>
    <property type="match status" value="4"/>
</dbReference>
<dbReference type="PANTHER" id="PTHR24049:SF22">
    <property type="entry name" value="DROSOPHILA CRUMBS HOMOLOG"/>
    <property type="match status" value="1"/>
</dbReference>
<dbReference type="SUPFAM" id="SSF57196">
    <property type="entry name" value="EGF/Laminin"/>
    <property type="match status" value="4"/>
</dbReference>
<dbReference type="Gene3D" id="2.10.25.10">
    <property type="entry name" value="Laminin"/>
    <property type="match status" value="4"/>
</dbReference>
<dbReference type="AlphaFoldDB" id="A0A9Q1BWU0"/>
<feature type="disulfide bond" evidence="5">
    <location>
        <begin position="315"/>
        <end position="324"/>
    </location>
</feature>
<dbReference type="EMBL" id="JAIZAY010000010">
    <property type="protein sequence ID" value="KAJ8034331.1"/>
    <property type="molecule type" value="Genomic_DNA"/>
</dbReference>
<feature type="signal peptide" evidence="6">
    <location>
        <begin position="1"/>
        <end position="21"/>
    </location>
</feature>
<dbReference type="InterPro" id="IPR042307">
    <property type="entry name" value="Reeler_sf"/>
</dbReference>
<dbReference type="InterPro" id="IPR051022">
    <property type="entry name" value="Notch_Cell-Fate_Det"/>
</dbReference>
<keyword evidence="1 5" id="KW-0245">EGF-like domain</keyword>
<dbReference type="GO" id="GO:0032991">
    <property type="term" value="C:protein-containing complex"/>
    <property type="evidence" value="ECO:0007669"/>
    <property type="project" value="TreeGrafter"/>
</dbReference>
<dbReference type="InterPro" id="IPR000742">
    <property type="entry name" value="EGF"/>
</dbReference>
<comment type="caution">
    <text evidence="5">Lacks conserved residue(s) required for the propagation of feature annotation.</text>
</comment>
<dbReference type="GO" id="GO:0007157">
    <property type="term" value="P:heterophilic cell-cell adhesion via plasma membrane cell adhesion molecules"/>
    <property type="evidence" value="ECO:0007669"/>
    <property type="project" value="TreeGrafter"/>
</dbReference>
<dbReference type="PANTHER" id="PTHR24049">
    <property type="entry name" value="CRUMBS FAMILY MEMBER"/>
    <property type="match status" value="1"/>
</dbReference>